<dbReference type="Proteomes" id="UP000031258">
    <property type="component" value="Unassembled WGS sequence"/>
</dbReference>
<dbReference type="STRING" id="86105.NF27_DP00710"/>
<dbReference type="EMBL" id="JSWE01000092">
    <property type="protein sequence ID" value="KIE05527.1"/>
    <property type="molecule type" value="Genomic_DNA"/>
</dbReference>
<reference evidence="1 2" key="1">
    <citation type="submission" date="2014-11" db="EMBL/GenBank/DDBJ databases">
        <title>A Rickettsiales Symbiont of Amoebae With Ancient Features.</title>
        <authorList>
            <person name="Schulz F."/>
            <person name="Martijn J."/>
            <person name="Wascher F."/>
            <person name="Kostanjsek R."/>
            <person name="Ettema T.J."/>
            <person name="Horn M."/>
        </authorList>
    </citation>
    <scope>NUCLEOTIDE SEQUENCE [LARGE SCALE GENOMIC DNA]</scope>
    <source>
        <strain evidence="1 2">UWC36</strain>
    </source>
</reference>
<proteinExistence type="predicted"/>
<protein>
    <submittedName>
        <fullName evidence="1">Uncharacterized protein</fullName>
    </submittedName>
</protein>
<sequence>MTTARFPFTEFGASSYILTNDDNALLFNDNSEVEKKTNDDLKDIFYSQKDLEDAKKQAFKEGELQGIEKQKGLEEQFKHTILTTLNSIMEKINELSLNINSDQDGLIQGCAELAFAIADKIKGSAEQSADENSIINFIKDNFNHFADEPVLNIKLNPETYLHIKDEIEKAYSEHNFKGSLMFAIDHSLGREDCAVEFQDACIKKSKQEIIAALDNIYAKYFKAEKYENDVENNLKQTENKE</sequence>
<evidence type="ECO:0000313" key="1">
    <source>
        <dbReference type="EMBL" id="KIE05527.1"/>
    </source>
</evidence>
<accession>A0A0C1MTV4</accession>
<gene>
    <name evidence="1" type="ORF">NF27_DP00710</name>
</gene>
<name>A0A0C1MTV4_9RICK</name>
<keyword evidence="2" id="KW-1185">Reference proteome</keyword>
<comment type="caution">
    <text evidence="1">The sequence shown here is derived from an EMBL/GenBank/DDBJ whole genome shotgun (WGS) entry which is preliminary data.</text>
</comment>
<dbReference type="AlphaFoldDB" id="A0A0C1MTV4"/>
<evidence type="ECO:0000313" key="2">
    <source>
        <dbReference type="Proteomes" id="UP000031258"/>
    </source>
</evidence>
<organism evidence="1 2">
    <name type="scientific">Candidatus Jidaibacter acanthamoebae</name>
    <dbReference type="NCBI Taxonomy" id="86105"/>
    <lineage>
        <taxon>Bacteria</taxon>
        <taxon>Pseudomonadati</taxon>
        <taxon>Pseudomonadota</taxon>
        <taxon>Alphaproteobacteria</taxon>
        <taxon>Rickettsiales</taxon>
        <taxon>Candidatus Midichloriaceae</taxon>
        <taxon>Candidatus Jidaibacter</taxon>
    </lineage>
</organism>